<comment type="similarity">
    <text evidence="2">Belongs to the DapA family.</text>
</comment>
<dbReference type="PANTHER" id="PTHR12128:SF72">
    <property type="entry name" value="DIHYDRODIPICOLINATE SYNTHASE"/>
    <property type="match status" value="1"/>
</dbReference>
<evidence type="ECO:0000256" key="2">
    <source>
        <dbReference type="PIRNR" id="PIRNR001365"/>
    </source>
</evidence>
<sequence>MSNADFWRGVLPAITTPFTANGTVDHAFLAEHARRLVDAGCSGLVPLGSLGESATLSFEEKVAIVRTLVDAVGARVPIVAGIAALSTQEGIALAAAVKQAGAGGLMVLPPYVYSSDRHEMDAYIRAVIASTDLPVLLYNNPIAYKTDFSPEQVAAFAAEFPHVQAIKESSGDIRRLAAIKALLGDRLVLLVGVDDLIVEGIAMGAEGWIAGTVNAFPEEAVQLFEQARRGGYAAARELYEWSLPLLRMDTVPKFVQLIKLMQERVGLGSERVRAPRLVVEGGERAQALQLIDHAIATRGKR</sequence>
<dbReference type="Pfam" id="PF00701">
    <property type="entry name" value="DHDPS"/>
    <property type="match status" value="1"/>
</dbReference>
<dbReference type="InterPro" id="IPR002220">
    <property type="entry name" value="DapA-like"/>
</dbReference>
<accession>A0ABU5V809</accession>
<dbReference type="PANTHER" id="PTHR12128">
    <property type="entry name" value="DIHYDRODIPICOLINATE SYNTHASE"/>
    <property type="match status" value="1"/>
</dbReference>
<organism evidence="3 4">
    <name type="scientific">Stenotrophomonas capsici</name>
    <dbReference type="NCBI Taxonomy" id="3110230"/>
    <lineage>
        <taxon>Bacteria</taxon>
        <taxon>Pseudomonadati</taxon>
        <taxon>Pseudomonadota</taxon>
        <taxon>Gammaproteobacteria</taxon>
        <taxon>Lysobacterales</taxon>
        <taxon>Lysobacteraceae</taxon>
        <taxon>Stenotrophomonas</taxon>
    </lineage>
</organism>
<dbReference type="PIRSF" id="PIRSF001365">
    <property type="entry name" value="DHDPS"/>
    <property type="match status" value="1"/>
</dbReference>
<dbReference type="GO" id="GO:0008747">
    <property type="term" value="F:N-acetylneuraminate lyase activity"/>
    <property type="evidence" value="ECO:0007669"/>
    <property type="project" value="UniProtKB-EC"/>
</dbReference>
<dbReference type="Gene3D" id="3.20.20.70">
    <property type="entry name" value="Aldolase class I"/>
    <property type="match status" value="1"/>
</dbReference>
<reference evidence="3 4" key="1">
    <citation type="submission" date="2023-12" db="EMBL/GenBank/DDBJ databases">
        <title>Stenotrophomonas guangdongensis sp. nov., isolated from wilted pepper plants (Capsicum annuum).</title>
        <authorList>
            <person name="Qiu M."/>
            <person name="Li Y."/>
            <person name="Liu Q."/>
            <person name="Zhang X."/>
            <person name="Huang Y."/>
            <person name="Guo R."/>
            <person name="Hu M."/>
            <person name="Zhou J."/>
            <person name="Zhou X."/>
        </authorList>
    </citation>
    <scope>NUCLEOTIDE SEQUENCE [LARGE SCALE GENOMIC DNA]</scope>
    <source>
        <strain evidence="3 4">MH1</strain>
    </source>
</reference>
<comment type="caution">
    <text evidence="3">The sequence shown here is derived from an EMBL/GenBank/DDBJ whole genome shotgun (WGS) entry which is preliminary data.</text>
</comment>
<dbReference type="CDD" id="cd00408">
    <property type="entry name" value="DHDPS-like"/>
    <property type="match status" value="1"/>
</dbReference>
<evidence type="ECO:0000256" key="1">
    <source>
        <dbReference type="ARBA" id="ARBA00023239"/>
    </source>
</evidence>
<protein>
    <submittedName>
        <fullName evidence="3">Dihydrodipicolinate synthase family protein</fullName>
        <ecNumber evidence="3">4.1.3.3</ecNumber>
        <ecNumber evidence="3">4.2.1.41</ecNumber>
        <ecNumber evidence="3">4.3.3.7</ecNumber>
    </submittedName>
</protein>
<dbReference type="EMBL" id="JAYFUH010000255">
    <property type="protein sequence ID" value="MEA5669490.1"/>
    <property type="molecule type" value="Genomic_DNA"/>
</dbReference>
<name>A0ABU5V809_9GAMM</name>
<dbReference type="RefSeq" id="WP_323439685.1">
    <property type="nucleotide sequence ID" value="NZ_JAYFUH010000255.1"/>
</dbReference>
<proteinExistence type="inferred from homology"/>
<dbReference type="EC" id="4.1.3.3" evidence="3"/>
<dbReference type="Proteomes" id="UP001301653">
    <property type="component" value="Unassembled WGS sequence"/>
</dbReference>
<keyword evidence="1 2" id="KW-0456">Lyase</keyword>
<gene>
    <name evidence="3" type="ORF">VA603_18315</name>
</gene>
<dbReference type="EC" id="4.2.1.41" evidence="3"/>
<dbReference type="SMART" id="SM01130">
    <property type="entry name" value="DHDPS"/>
    <property type="match status" value="1"/>
</dbReference>
<keyword evidence="4" id="KW-1185">Reference proteome</keyword>
<dbReference type="GO" id="GO:0008840">
    <property type="term" value="F:4-hydroxy-tetrahydrodipicolinate synthase activity"/>
    <property type="evidence" value="ECO:0007669"/>
    <property type="project" value="UniProtKB-EC"/>
</dbReference>
<dbReference type="PRINTS" id="PR00146">
    <property type="entry name" value="DHPICSNTHASE"/>
</dbReference>
<evidence type="ECO:0000313" key="3">
    <source>
        <dbReference type="EMBL" id="MEA5669490.1"/>
    </source>
</evidence>
<dbReference type="GO" id="GO:0047448">
    <property type="term" value="F:5-dehydro-4-deoxyglucarate dehydratase activity"/>
    <property type="evidence" value="ECO:0007669"/>
    <property type="project" value="UniProtKB-EC"/>
</dbReference>
<evidence type="ECO:0000313" key="4">
    <source>
        <dbReference type="Proteomes" id="UP001301653"/>
    </source>
</evidence>
<dbReference type="EC" id="4.3.3.7" evidence="3"/>
<dbReference type="InterPro" id="IPR013785">
    <property type="entry name" value="Aldolase_TIM"/>
</dbReference>
<dbReference type="SUPFAM" id="SSF51569">
    <property type="entry name" value="Aldolase"/>
    <property type="match status" value="1"/>
</dbReference>